<dbReference type="InterPro" id="IPR007688">
    <property type="entry name" value="Conjugal_tfr_TrbL/VirB6"/>
</dbReference>
<dbReference type="OrthoDB" id="4878499at2"/>
<evidence type="ECO:0000256" key="1">
    <source>
        <dbReference type="ARBA" id="ARBA00022692"/>
    </source>
</evidence>
<evidence type="ECO:0000256" key="3">
    <source>
        <dbReference type="ARBA" id="ARBA00023136"/>
    </source>
</evidence>
<feature type="transmembrane region" description="Helical" evidence="4">
    <location>
        <begin position="199"/>
        <end position="217"/>
    </location>
</feature>
<dbReference type="RefSeq" id="WP_123826625.1">
    <property type="nucleotide sequence ID" value="NZ_RKMF01000020.1"/>
</dbReference>
<evidence type="ECO:0000313" key="5">
    <source>
        <dbReference type="EMBL" id="ROZ61629.1"/>
    </source>
</evidence>
<feature type="transmembrane region" description="Helical" evidence="4">
    <location>
        <begin position="261"/>
        <end position="287"/>
    </location>
</feature>
<proteinExistence type="predicted"/>
<sequence length="322" mass="34027">MAGVGDWLSGGARDGFEATVERFAEDSWTFMKDAFESSNLSAEWWAGVVGAGSDPGMLRVITVVMAPILLMLVAAQVVTGVVQSRADKILRGAAAAVFSVPFMMIVVTLIMSAAAAADGVTNFILEANGETQNMSGFMQLFGFELNDQGEFQQVNSEYNIWRGVGDNGSGFELIVPAVLAGLVWLASMFLSFMLSLRTMMLVVLTAVAAVAVFALAWDVTKAWFVRWMTIIVGLLIAKPLAAAVLVMGISVFNYAASTQQFIAALVCVVVAALMPIAAVGIFGFSAVSASSGSERTMAGGAQAGTRMGGRMVSGVTRMIRRR</sequence>
<keyword evidence="1 4" id="KW-0812">Transmembrane</keyword>
<gene>
    <name evidence="5" type="ORF">EDL96_12800</name>
</gene>
<name>A0A3N3ZM08_9MICC</name>
<dbReference type="EMBL" id="RKMF01000020">
    <property type="protein sequence ID" value="ROZ61629.1"/>
    <property type="molecule type" value="Genomic_DNA"/>
</dbReference>
<feature type="transmembrane region" description="Helical" evidence="4">
    <location>
        <begin position="173"/>
        <end position="192"/>
    </location>
</feature>
<keyword evidence="6" id="KW-1185">Reference proteome</keyword>
<evidence type="ECO:0008006" key="7">
    <source>
        <dbReference type="Google" id="ProtNLM"/>
    </source>
</evidence>
<dbReference type="AlphaFoldDB" id="A0A3N3ZM08"/>
<reference evidence="5 6" key="1">
    <citation type="submission" date="2018-10" db="EMBL/GenBank/DDBJ databases">
        <title>Kocuria sp. M5W7-7, whole genome shotgun sequence.</title>
        <authorList>
            <person name="Tuo L."/>
        </authorList>
    </citation>
    <scope>NUCLEOTIDE SEQUENCE [LARGE SCALE GENOMIC DNA]</scope>
    <source>
        <strain evidence="5 6">M5W7-7</strain>
    </source>
</reference>
<feature type="transmembrane region" description="Helical" evidence="4">
    <location>
        <begin position="60"/>
        <end position="82"/>
    </location>
</feature>
<comment type="caution">
    <text evidence="5">The sequence shown here is derived from an EMBL/GenBank/DDBJ whole genome shotgun (WGS) entry which is preliminary data.</text>
</comment>
<accession>A0A3N3ZM08</accession>
<feature type="transmembrane region" description="Helical" evidence="4">
    <location>
        <begin position="223"/>
        <end position="249"/>
    </location>
</feature>
<feature type="transmembrane region" description="Helical" evidence="4">
    <location>
        <begin position="94"/>
        <end position="117"/>
    </location>
</feature>
<dbReference type="GO" id="GO:0030255">
    <property type="term" value="P:protein secretion by the type IV secretion system"/>
    <property type="evidence" value="ECO:0007669"/>
    <property type="project" value="InterPro"/>
</dbReference>
<dbReference type="Proteomes" id="UP000270616">
    <property type="component" value="Unassembled WGS sequence"/>
</dbReference>
<evidence type="ECO:0000313" key="6">
    <source>
        <dbReference type="Proteomes" id="UP000270616"/>
    </source>
</evidence>
<evidence type="ECO:0000256" key="4">
    <source>
        <dbReference type="SAM" id="Phobius"/>
    </source>
</evidence>
<keyword evidence="2 4" id="KW-1133">Transmembrane helix</keyword>
<protein>
    <recommendedName>
        <fullName evidence="7">Type IV secretion system protein</fullName>
    </recommendedName>
</protein>
<evidence type="ECO:0000256" key="2">
    <source>
        <dbReference type="ARBA" id="ARBA00022989"/>
    </source>
</evidence>
<keyword evidence="3 4" id="KW-0472">Membrane</keyword>
<dbReference type="Pfam" id="PF04610">
    <property type="entry name" value="TrbL"/>
    <property type="match status" value="1"/>
</dbReference>
<organism evidence="5 6">
    <name type="scientific">Kocuria soli</name>
    <dbReference type="NCBI Taxonomy" id="2485125"/>
    <lineage>
        <taxon>Bacteria</taxon>
        <taxon>Bacillati</taxon>
        <taxon>Actinomycetota</taxon>
        <taxon>Actinomycetes</taxon>
        <taxon>Micrococcales</taxon>
        <taxon>Micrococcaceae</taxon>
        <taxon>Kocuria</taxon>
    </lineage>
</organism>